<dbReference type="GO" id="GO:0006412">
    <property type="term" value="P:translation"/>
    <property type="evidence" value="ECO:0007669"/>
    <property type="project" value="UniProtKB-KW"/>
</dbReference>
<dbReference type="GO" id="GO:0005524">
    <property type="term" value="F:ATP binding"/>
    <property type="evidence" value="ECO:0007669"/>
    <property type="project" value="UniProtKB-KW"/>
</dbReference>
<evidence type="ECO:0000256" key="10">
    <source>
        <dbReference type="ARBA" id="ARBA00023146"/>
    </source>
</evidence>
<keyword evidence="5" id="KW-0436">Ligase</keyword>
<keyword evidence="9" id="KW-0648">Protein biosynthesis</keyword>
<evidence type="ECO:0000259" key="11">
    <source>
        <dbReference type="Pfam" id="PF02272"/>
    </source>
</evidence>
<organism evidence="12">
    <name type="scientific">bioreactor metagenome</name>
    <dbReference type="NCBI Taxonomy" id="1076179"/>
    <lineage>
        <taxon>unclassified sequences</taxon>
        <taxon>metagenomes</taxon>
        <taxon>ecological metagenomes</taxon>
    </lineage>
</organism>
<dbReference type="GO" id="GO:0000049">
    <property type="term" value="F:tRNA binding"/>
    <property type="evidence" value="ECO:0007669"/>
    <property type="project" value="UniProtKB-KW"/>
</dbReference>
<protein>
    <recommendedName>
        <fullName evidence="3">Alanine--tRNA ligase</fullName>
        <ecNumber evidence="2">6.1.1.7</ecNumber>
    </recommendedName>
</protein>
<gene>
    <name evidence="12" type="ORF">SDC9_164414</name>
</gene>
<evidence type="ECO:0000256" key="7">
    <source>
        <dbReference type="ARBA" id="ARBA00022840"/>
    </source>
</evidence>
<keyword evidence="6" id="KW-0547">Nucleotide-binding</keyword>
<dbReference type="FunFam" id="3.10.310.40:FF:000001">
    <property type="entry name" value="Alanine--tRNA ligase"/>
    <property type="match status" value="1"/>
</dbReference>
<reference evidence="12" key="1">
    <citation type="submission" date="2019-08" db="EMBL/GenBank/DDBJ databases">
        <authorList>
            <person name="Kucharzyk K."/>
            <person name="Murdoch R.W."/>
            <person name="Higgins S."/>
            <person name="Loffler F."/>
        </authorList>
    </citation>
    <scope>NUCLEOTIDE SEQUENCE</scope>
</reference>
<keyword evidence="7" id="KW-0067">ATP-binding</keyword>
<evidence type="ECO:0000313" key="12">
    <source>
        <dbReference type="EMBL" id="MPN17065.1"/>
    </source>
</evidence>
<comment type="similarity">
    <text evidence="1">Belongs to the class-II aminoacyl-tRNA synthetase family.</text>
</comment>
<evidence type="ECO:0000256" key="1">
    <source>
        <dbReference type="ARBA" id="ARBA00008226"/>
    </source>
</evidence>
<evidence type="ECO:0000256" key="8">
    <source>
        <dbReference type="ARBA" id="ARBA00022884"/>
    </source>
</evidence>
<dbReference type="EMBL" id="VSSQ01064095">
    <property type="protein sequence ID" value="MPN17065.1"/>
    <property type="molecule type" value="Genomic_DNA"/>
</dbReference>
<accession>A0A645FRK0</accession>
<evidence type="ECO:0000256" key="2">
    <source>
        <dbReference type="ARBA" id="ARBA00013168"/>
    </source>
</evidence>
<dbReference type="GO" id="GO:0004813">
    <property type="term" value="F:alanine-tRNA ligase activity"/>
    <property type="evidence" value="ECO:0007669"/>
    <property type="project" value="UniProtKB-EC"/>
</dbReference>
<dbReference type="AlphaFoldDB" id="A0A645FRK0"/>
<dbReference type="Pfam" id="PF02272">
    <property type="entry name" value="DHHA1"/>
    <property type="match status" value="1"/>
</dbReference>
<name>A0A645FRK0_9ZZZZ</name>
<evidence type="ECO:0000256" key="3">
    <source>
        <dbReference type="ARBA" id="ARBA00017959"/>
    </source>
</evidence>
<evidence type="ECO:0000256" key="9">
    <source>
        <dbReference type="ARBA" id="ARBA00022917"/>
    </source>
</evidence>
<proteinExistence type="inferred from homology"/>
<sequence>MFATVVDGKLSFLAGAGKEAVSNKVHVGKLLKDLAKTIGGGGGGRPDSANSGGGDVTRLDEAMKLAADILTEQQK</sequence>
<evidence type="ECO:0000256" key="6">
    <source>
        <dbReference type="ARBA" id="ARBA00022741"/>
    </source>
</evidence>
<feature type="domain" description="DHHA1" evidence="11">
    <location>
        <begin position="6"/>
        <end position="71"/>
    </location>
</feature>
<keyword evidence="8" id="KW-0694">RNA-binding</keyword>
<dbReference type="EC" id="6.1.1.7" evidence="2"/>
<dbReference type="InterPro" id="IPR003156">
    <property type="entry name" value="DHHA1_dom"/>
</dbReference>
<evidence type="ECO:0000256" key="5">
    <source>
        <dbReference type="ARBA" id="ARBA00022598"/>
    </source>
</evidence>
<comment type="caution">
    <text evidence="12">The sequence shown here is derived from an EMBL/GenBank/DDBJ whole genome shotgun (WGS) entry which is preliminary data.</text>
</comment>
<evidence type="ECO:0000256" key="4">
    <source>
        <dbReference type="ARBA" id="ARBA00022555"/>
    </source>
</evidence>
<keyword evidence="10" id="KW-0030">Aminoacyl-tRNA synthetase</keyword>
<keyword evidence="4" id="KW-0820">tRNA-binding</keyword>
<dbReference type="Gene3D" id="3.10.310.40">
    <property type="match status" value="1"/>
</dbReference>